<dbReference type="AlphaFoldDB" id="A0A562LDZ6"/>
<sequence length="119" mass="12674">MFVDQGSRVSGGISTVNGAIGLVGAELGKDIETVNSDITVGVGSHVRGGIRIEKPTRSWLPISMGKRRPPRVTIGPDAVVDGPLVFEREVRLYVHDSARIGPVTGATAQRYQGEPPQEE</sequence>
<dbReference type="Proteomes" id="UP000315167">
    <property type="component" value="Unassembled WGS sequence"/>
</dbReference>
<protein>
    <recommendedName>
        <fullName evidence="3">Polymer-forming protein</fullName>
    </recommendedName>
</protein>
<evidence type="ECO:0000313" key="1">
    <source>
        <dbReference type="EMBL" id="TWI05857.1"/>
    </source>
</evidence>
<accession>A0A562LDZ6</accession>
<proteinExistence type="predicted"/>
<evidence type="ECO:0000313" key="2">
    <source>
        <dbReference type="Proteomes" id="UP000315167"/>
    </source>
</evidence>
<name>A0A562LDZ6_9GAMM</name>
<dbReference type="EMBL" id="VLKN01000001">
    <property type="protein sequence ID" value="TWI05857.1"/>
    <property type="molecule type" value="Genomic_DNA"/>
</dbReference>
<keyword evidence="2" id="KW-1185">Reference proteome</keyword>
<reference evidence="1 2" key="1">
    <citation type="journal article" date="2015" name="Stand. Genomic Sci.">
        <title>Genomic Encyclopedia of Bacterial and Archaeal Type Strains, Phase III: the genomes of soil and plant-associated and newly described type strains.</title>
        <authorList>
            <person name="Whitman W.B."/>
            <person name="Woyke T."/>
            <person name="Klenk H.P."/>
            <person name="Zhou Y."/>
            <person name="Lilburn T.G."/>
            <person name="Beck B.J."/>
            <person name="De Vos P."/>
            <person name="Vandamme P."/>
            <person name="Eisen J.A."/>
            <person name="Garrity G."/>
            <person name="Hugenholtz P."/>
            <person name="Kyrpides N.C."/>
        </authorList>
    </citation>
    <scope>NUCLEOTIDE SEQUENCE [LARGE SCALE GENOMIC DNA]</scope>
    <source>
        <strain evidence="1 2">CGMCC 1.10821</strain>
    </source>
</reference>
<evidence type="ECO:0008006" key="3">
    <source>
        <dbReference type="Google" id="ProtNLM"/>
    </source>
</evidence>
<gene>
    <name evidence="1" type="ORF">IP90_00119</name>
</gene>
<comment type="caution">
    <text evidence="1">The sequence shown here is derived from an EMBL/GenBank/DDBJ whole genome shotgun (WGS) entry which is preliminary data.</text>
</comment>
<organism evidence="1 2">
    <name type="scientific">Luteimonas cucumeris</name>
    <dbReference type="NCBI Taxonomy" id="985012"/>
    <lineage>
        <taxon>Bacteria</taxon>
        <taxon>Pseudomonadati</taxon>
        <taxon>Pseudomonadota</taxon>
        <taxon>Gammaproteobacteria</taxon>
        <taxon>Lysobacterales</taxon>
        <taxon>Lysobacteraceae</taxon>
        <taxon>Luteimonas</taxon>
    </lineage>
</organism>